<dbReference type="OrthoDB" id="5480592at2759"/>
<reference evidence="2 3" key="1">
    <citation type="journal article" date="2013" name="PLoS Genet.">
        <title>The genome and development-dependent transcriptomes of Pyronema confluens: a window into fungal evolution.</title>
        <authorList>
            <person name="Traeger S."/>
            <person name="Altegoer F."/>
            <person name="Freitag M."/>
            <person name="Gabaldon T."/>
            <person name="Kempken F."/>
            <person name="Kumar A."/>
            <person name="Marcet-Houben M."/>
            <person name="Poggeler S."/>
            <person name="Stajich J.E."/>
            <person name="Nowrousian M."/>
        </authorList>
    </citation>
    <scope>NUCLEOTIDE SEQUENCE [LARGE SCALE GENOMIC DNA]</scope>
    <source>
        <strain evidence="3">CBS 100304</strain>
        <tissue evidence="2">Vegetative mycelium</tissue>
    </source>
</reference>
<dbReference type="Proteomes" id="UP000018144">
    <property type="component" value="Unassembled WGS sequence"/>
</dbReference>
<sequence length="313" mass="34115">MYTTSQWQKNLKKGQYCKISCPFALSSQRCAERRLYFPCRSVFLLRSSTSSPDESQKMNPFKYSGRPIPKFPHFAGELVAIKQEPLDEDDDQLDDGLTVQKDAEALAAVKQEQQETNALPPILYESHNAGIFSSSALGPQVSPVQVPALPEVQEPKASGESGAGAYVLPQWTAINKPRPTLTGPSASAVVTARPSVPTVPAKRAPAKKPSRARVDAVGISRPAPATGYQSSPPSQQRQEVPVPGSSVAPTPMEVQTAPQQEAKPTRASKRPRGPSIDDDASEPAPKKPAKKSSFGEMIAKQYREGERYDYWDW</sequence>
<organism evidence="2 3">
    <name type="scientific">Pyronema omphalodes (strain CBS 100304)</name>
    <name type="common">Pyronema confluens</name>
    <dbReference type="NCBI Taxonomy" id="1076935"/>
    <lineage>
        <taxon>Eukaryota</taxon>
        <taxon>Fungi</taxon>
        <taxon>Dikarya</taxon>
        <taxon>Ascomycota</taxon>
        <taxon>Pezizomycotina</taxon>
        <taxon>Pezizomycetes</taxon>
        <taxon>Pezizales</taxon>
        <taxon>Pyronemataceae</taxon>
        <taxon>Pyronema</taxon>
    </lineage>
</organism>
<proteinExistence type="predicted"/>
<evidence type="ECO:0000313" key="2">
    <source>
        <dbReference type="EMBL" id="CCX06410.1"/>
    </source>
</evidence>
<accession>U4KXZ4</accession>
<gene>
    <name evidence="2" type="ORF">PCON_05997</name>
</gene>
<dbReference type="AlphaFoldDB" id="U4KXZ4"/>
<evidence type="ECO:0000256" key="1">
    <source>
        <dbReference type="SAM" id="MobiDB-lite"/>
    </source>
</evidence>
<protein>
    <submittedName>
        <fullName evidence="2">Uncharacterized protein</fullName>
    </submittedName>
</protein>
<feature type="compositionally biased region" description="Polar residues" evidence="1">
    <location>
        <begin position="227"/>
        <end position="238"/>
    </location>
</feature>
<keyword evidence="3" id="KW-1185">Reference proteome</keyword>
<feature type="region of interest" description="Disordered" evidence="1">
    <location>
        <begin position="175"/>
        <end position="298"/>
    </location>
</feature>
<evidence type="ECO:0000313" key="3">
    <source>
        <dbReference type="Proteomes" id="UP000018144"/>
    </source>
</evidence>
<dbReference type="EMBL" id="HF935288">
    <property type="protein sequence ID" value="CCX06410.1"/>
    <property type="molecule type" value="Genomic_DNA"/>
</dbReference>
<name>U4KXZ4_PYROM</name>